<gene>
    <name evidence="6" type="ORF">niasHS_003336</name>
</gene>
<dbReference type="GO" id="GO:0006629">
    <property type="term" value="P:lipid metabolic process"/>
    <property type="evidence" value="ECO:0007669"/>
    <property type="project" value="UniProtKB-ARBA"/>
</dbReference>
<dbReference type="Gene3D" id="3.40.50.720">
    <property type="entry name" value="NAD(P)-binding Rossmann-like Domain"/>
    <property type="match status" value="1"/>
</dbReference>
<sequence>MGRRLEGKTALITGGARGIGRAFAEGFVKEGAKVALADIIVDVATKAAGEIGAGTIAVELDVTNQKSIDGCVHKVLAQFGHIDILVNCAAVFDMAPVGEISRESYDRVFAANVSGTLFMTQAVARHMIERGKGGKVINMASQAGRQGDALVTVYCASKAAVISLTQSTGLALIKHGINVNGIAPGYVDTEMWRQVDKLCAKYEKIEVGEKTRQTANLLPIGRMGVAEDLVGAAVFLASEESDYVVGQTFNVDGGSRLN</sequence>
<protein>
    <recommendedName>
        <fullName evidence="5">Ketoreductase domain-containing protein</fullName>
    </recommendedName>
</protein>
<evidence type="ECO:0000259" key="5">
    <source>
        <dbReference type="SMART" id="SM00822"/>
    </source>
</evidence>
<evidence type="ECO:0000256" key="4">
    <source>
        <dbReference type="RuleBase" id="RU000363"/>
    </source>
</evidence>
<organism evidence="6 7">
    <name type="scientific">Heterodera schachtii</name>
    <name type="common">Sugarbeet cyst nematode worm</name>
    <name type="synonym">Tylenchus schachtii</name>
    <dbReference type="NCBI Taxonomy" id="97005"/>
    <lineage>
        <taxon>Eukaryota</taxon>
        <taxon>Metazoa</taxon>
        <taxon>Ecdysozoa</taxon>
        <taxon>Nematoda</taxon>
        <taxon>Chromadorea</taxon>
        <taxon>Rhabditida</taxon>
        <taxon>Tylenchina</taxon>
        <taxon>Tylenchomorpha</taxon>
        <taxon>Tylenchoidea</taxon>
        <taxon>Heteroderidae</taxon>
        <taxon>Heteroderinae</taxon>
        <taxon>Heterodera</taxon>
    </lineage>
</organism>
<dbReference type="Proteomes" id="UP001620645">
    <property type="component" value="Unassembled WGS sequence"/>
</dbReference>
<dbReference type="InterPro" id="IPR020904">
    <property type="entry name" value="Sc_DH/Rdtase_CS"/>
</dbReference>
<dbReference type="InterPro" id="IPR002347">
    <property type="entry name" value="SDR_fam"/>
</dbReference>
<name>A0ABD2KG69_HETSC</name>
<dbReference type="AlphaFoldDB" id="A0ABD2KG69"/>
<dbReference type="EMBL" id="JBICCN010000026">
    <property type="protein sequence ID" value="KAL3101927.1"/>
    <property type="molecule type" value="Genomic_DNA"/>
</dbReference>
<proteinExistence type="inferred from homology"/>
<evidence type="ECO:0000256" key="3">
    <source>
        <dbReference type="ARBA" id="ARBA00023002"/>
    </source>
</evidence>
<dbReference type="PRINTS" id="PR00080">
    <property type="entry name" value="SDRFAMILY"/>
</dbReference>
<feature type="domain" description="Ketoreductase" evidence="5">
    <location>
        <begin position="8"/>
        <end position="185"/>
    </location>
</feature>
<dbReference type="NCBIfam" id="NF005472">
    <property type="entry name" value="PRK07067.1"/>
    <property type="match status" value="1"/>
</dbReference>
<accession>A0ABD2KG69</accession>
<dbReference type="PANTHER" id="PTHR42760:SF115">
    <property type="entry name" value="3-OXOACYL-[ACYL-CARRIER-PROTEIN] REDUCTASE FABG"/>
    <property type="match status" value="1"/>
</dbReference>
<dbReference type="FunFam" id="3.40.50.720:FF:000084">
    <property type="entry name" value="Short-chain dehydrogenase reductase"/>
    <property type="match status" value="1"/>
</dbReference>
<evidence type="ECO:0000256" key="2">
    <source>
        <dbReference type="ARBA" id="ARBA00006484"/>
    </source>
</evidence>
<dbReference type="PANTHER" id="PTHR42760">
    <property type="entry name" value="SHORT-CHAIN DEHYDROGENASES/REDUCTASES FAMILY MEMBER"/>
    <property type="match status" value="1"/>
</dbReference>
<reference evidence="6 7" key="1">
    <citation type="submission" date="2024-10" db="EMBL/GenBank/DDBJ databases">
        <authorList>
            <person name="Kim D."/>
        </authorList>
    </citation>
    <scope>NUCLEOTIDE SEQUENCE [LARGE SCALE GENOMIC DNA]</scope>
    <source>
        <strain evidence="6">Taebaek</strain>
    </source>
</reference>
<comment type="pathway">
    <text evidence="1">Lipid metabolism; fatty acid biosynthesis.</text>
</comment>
<keyword evidence="3" id="KW-0560">Oxidoreductase</keyword>
<dbReference type="InterPro" id="IPR036291">
    <property type="entry name" value="NAD(P)-bd_dom_sf"/>
</dbReference>
<dbReference type="Pfam" id="PF00106">
    <property type="entry name" value="adh_short"/>
    <property type="match status" value="1"/>
</dbReference>
<dbReference type="SMART" id="SM00822">
    <property type="entry name" value="PKS_KR"/>
    <property type="match status" value="1"/>
</dbReference>
<evidence type="ECO:0000313" key="6">
    <source>
        <dbReference type="EMBL" id="KAL3101927.1"/>
    </source>
</evidence>
<evidence type="ECO:0000313" key="7">
    <source>
        <dbReference type="Proteomes" id="UP001620645"/>
    </source>
</evidence>
<dbReference type="InterPro" id="IPR057326">
    <property type="entry name" value="KR_dom"/>
</dbReference>
<keyword evidence="7" id="KW-1185">Reference proteome</keyword>
<dbReference type="PRINTS" id="PR00081">
    <property type="entry name" value="GDHRDH"/>
</dbReference>
<dbReference type="GO" id="GO:0016616">
    <property type="term" value="F:oxidoreductase activity, acting on the CH-OH group of donors, NAD or NADP as acceptor"/>
    <property type="evidence" value="ECO:0007669"/>
    <property type="project" value="UniProtKB-ARBA"/>
</dbReference>
<comment type="similarity">
    <text evidence="2 4">Belongs to the short-chain dehydrogenases/reductases (SDR) family.</text>
</comment>
<dbReference type="NCBIfam" id="NF005559">
    <property type="entry name" value="PRK07231.1"/>
    <property type="match status" value="1"/>
</dbReference>
<evidence type="ECO:0000256" key="1">
    <source>
        <dbReference type="ARBA" id="ARBA00005194"/>
    </source>
</evidence>
<dbReference type="SUPFAM" id="SSF51735">
    <property type="entry name" value="NAD(P)-binding Rossmann-fold domains"/>
    <property type="match status" value="1"/>
</dbReference>
<comment type="caution">
    <text evidence="6">The sequence shown here is derived from an EMBL/GenBank/DDBJ whole genome shotgun (WGS) entry which is preliminary data.</text>
</comment>
<dbReference type="PROSITE" id="PS00061">
    <property type="entry name" value="ADH_SHORT"/>
    <property type="match status" value="1"/>
</dbReference>